<evidence type="ECO:0000256" key="2">
    <source>
        <dbReference type="ARBA" id="ARBA00022679"/>
    </source>
</evidence>
<proteinExistence type="inferred from homology"/>
<dbReference type="Ensembl" id="ENSCABT00000015503.1">
    <property type="protein sequence ID" value="ENSCABP00000014146.1"/>
    <property type="gene ID" value="ENSCABG00000010557.1"/>
</dbReference>
<protein>
    <recommendedName>
        <fullName evidence="3">Sulfotransferase</fullName>
        <ecNumber evidence="3">2.8.2.-</ecNumber>
    </recommendedName>
</protein>
<dbReference type="EC" id="2.8.2.-" evidence="3"/>
<dbReference type="AlphaFoldDB" id="A0A8C0H5S8"/>
<dbReference type="GeneTree" id="ENSGT00940000159084"/>
<dbReference type="GO" id="GO:0008146">
    <property type="term" value="F:sulfotransferase activity"/>
    <property type="evidence" value="ECO:0007669"/>
    <property type="project" value="InterPro"/>
</dbReference>
<comment type="similarity">
    <text evidence="1 3">Belongs to the sulfotransferase 1 family.</text>
</comment>
<dbReference type="InterPro" id="IPR000863">
    <property type="entry name" value="Sulfotransferase_dom"/>
</dbReference>
<dbReference type="Pfam" id="PF00685">
    <property type="entry name" value="Sulfotransfer_1"/>
    <property type="match status" value="1"/>
</dbReference>
<reference evidence="5" key="1">
    <citation type="submission" date="2025-08" db="UniProtKB">
        <authorList>
            <consortium name="Ensembl"/>
        </authorList>
    </citation>
    <scope>IDENTIFICATION</scope>
</reference>
<evidence type="ECO:0000313" key="6">
    <source>
        <dbReference type="Proteomes" id="UP000694404"/>
    </source>
</evidence>
<feature type="domain" description="Sulfotransferase" evidence="4">
    <location>
        <begin position="104"/>
        <end position="294"/>
    </location>
</feature>
<sequence>VGDKSPQWEMEIVNPLQKQRKESEELLFSKGVLYLTGLCSAEIFQALDTIEFRQDNVFLAAYPKCSDLWENWIHLTSFHLKYYKLSASLSYGYYGSLLSLALLQKIKNAPSPRLFSTHLHYDDIPKAVFENKVKVLVVFRNPKDVAVSYYHFYNKNPGLPNVSSWDEFFQKFMSGEVMWSSYFDHALSWNKHMDEQNIMIITYEEMKENLPGGVKKIAEFLGFSLPEEKIQSIIENATFKSMSNKSQETHGTLAPMLFRKGTFIQSDNSHFKNLFTEAQSQEMDVKFTECLAGTKLGAKLKYDKYCKY</sequence>
<dbReference type="InterPro" id="IPR027417">
    <property type="entry name" value="P-loop_NTPase"/>
</dbReference>
<reference evidence="5" key="2">
    <citation type="submission" date="2025-09" db="UniProtKB">
        <authorList>
            <consortium name="Ensembl"/>
        </authorList>
    </citation>
    <scope>IDENTIFICATION</scope>
</reference>
<keyword evidence="6" id="KW-1185">Reference proteome</keyword>
<evidence type="ECO:0000256" key="1">
    <source>
        <dbReference type="ARBA" id="ARBA00005771"/>
    </source>
</evidence>
<name>A0A8C0H5S8_CHEAB</name>
<organism evidence="5 6">
    <name type="scientific">Chelonoidis abingdonii</name>
    <name type="common">Abingdon island giant tortoise</name>
    <name type="synonym">Testudo abingdonii</name>
    <dbReference type="NCBI Taxonomy" id="106734"/>
    <lineage>
        <taxon>Eukaryota</taxon>
        <taxon>Metazoa</taxon>
        <taxon>Chordata</taxon>
        <taxon>Craniata</taxon>
        <taxon>Vertebrata</taxon>
        <taxon>Euteleostomi</taxon>
        <taxon>Archelosauria</taxon>
        <taxon>Testudinata</taxon>
        <taxon>Testudines</taxon>
        <taxon>Cryptodira</taxon>
        <taxon>Durocryptodira</taxon>
        <taxon>Testudinoidea</taxon>
        <taxon>Testudinidae</taxon>
        <taxon>Chelonoidis</taxon>
    </lineage>
</organism>
<dbReference type="OMA" id="DHALSWN"/>
<keyword evidence="2 3" id="KW-0808">Transferase</keyword>
<dbReference type="Gene3D" id="3.40.50.300">
    <property type="entry name" value="P-loop containing nucleotide triphosphate hydrolases"/>
    <property type="match status" value="1"/>
</dbReference>
<dbReference type="Proteomes" id="UP000694404">
    <property type="component" value="Unplaced"/>
</dbReference>
<dbReference type="PANTHER" id="PTHR11783">
    <property type="entry name" value="SULFOTRANSFERASE SULT"/>
    <property type="match status" value="1"/>
</dbReference>
<evidence type="ECO:0000256" key="3">
    <source>
        <dbReference type="RuleBase" id="RU361155"/>
    </source>
</evidence>
<evidence type="ECO:0000313" key="5">
    <source>
        <dbReference type="Ensembl" id="ENSCABP00000014146.1"/>
    </source>
</evidence>
<accession>A0A8C0H5S8</accession>
<dbReference type="SUPFAM" id="SSF52540">
    <property type="entry name" value="P-loop containing nucleoside triphosphate hydrolases"/>
    <property type="match status" value="1"/>
</dbReference>
<evidence type="ECO:0000259" key="4">
    <source>
        <dbReference type="Pfam" id="PF00685"/>
    </source>
</evidence>